<reference evidence="1" key="1">
    <citation type="journal article" date="2021" name="Proc. Natl. Acad. Sci. U.S.A.">
        <title>A Catalog of Tens of Thousands of Viruses from Human Metagenomes Reveals Hidden Associations with Chronic Diseases.</title>
        <authorList>
            <person name="Tisza M.J."/>
            <person name="Buck C.B."/>
        </authorList>
    </citation>
    <scope>NUCLEOTIDE SEQUENCE</scope>
    <source>
        <strain evidence="1">CtGrV43</strain>
    </source>
</reference>
<evidence type="ECO:0000313" key="1">
    <source>
        <dbReference type="EMBL" id="DAF93050.1"/>
    </source>
</evidence>
<accession>A0A8S5UF70</accession>
<proteinExistence type="predicted"/>
<name>A0A8S5UF70_9CAUD</name>
<dbReference type="EMBL" id="BK016079">
    <property type="protein sequence ID" value="DAF93050.1"/>
    <property type="molecule type" value="Genomic_DNA"/>
</dbReference>
<sequence>MFYNALVRSKFMPKINFYPFIKDFIESNLKSF</sequence>
<protein>
    <submittedName>
        <fullName evidence="1">Uncharacterized protein</fullName>
    </submittedName>
</protein>
<organism evidence="1">
    <name type="scientific">Myoviridae sp. ctGrV43</name>
    <dbReference type="NCBI Taxonomy" id="2825075"/>
    <lineage>
        <taxon>Viruses</taxon>
        <taxon>Duplodnaviria</taxon>
        <taxon>Heunggongvirae</taxon>
        <taxon>Uroviricota</taxon>
        <taxon>Caudoviricetes</taxon>
    </lineage>
</organism>